<keyword evidence="2" id="KW-1185">Reference proteome</keyword>
<evidence type="ECO:0000313" key="2">
    <source>
        <dbReference type="Proteomes" id="UP001066276"/>
    </source>
</evidence>
<dbReference type="EMBL" id="JANPWB010000011">
    <property type="protein sequence ID" value="KAJ1122586.1"/>
    <property type="molecule type" value="Genomic_DNA"/>
</dbReference>
<dbReference type="AlphaFoldDB" id="A0AAV7P2N2"/>
<accession>A0AAV7P2N2</accession>
<organism evidence="1 2">
    <name type="scientific">Pleurodeles waltl</name>
    <name type="common">Iberian ribbed newt</name>
    <dbReference type="NCBI Taxonomy" id="8319"/>
    <lineage>
        <taxon>Eukaryota</taxon>
        <taxon>Metazoa</taxon>
        <taxon>Chordata</taxon>
        <taxon>Craniata</taxon>
        <taxon>Vertebrata</taxon>
        <taxon>Euteleostomi</taxon>
        <taxon>Amphibia</taxon>
        <taxon>Batrachia</taxon>
        <taxon>Caudata</taxon>
        <taxon>Salamandroidea</taxon>
        <taxon>Salamandridae</taxon>
        <taxon>Pleurodelinae</taxon>
        <taxon>Pleurodeles</taxon>
    </lineage>
</organism>
<name>A0AAV7P2N2_PLEWA</name>
<protein>
    <submittedName>
        <fullName evidence="1">Uncharacterized protein</fullName>
    </submittedName>
</protein>
<sequence length="177" mass="19009">MPGPQDRDGVSSVGHGGGVTGLTCHHVRVFAGREQGALSTGFSGIGRDLALSFPSGPLGTLQPSQQRYAAGGWGGRQAHLSLLPTYSPRLTRCQDHQGWGGPRFNKPPPSRRVHCAPLLARRGRGSVQVPTVFRSSPLPVSPFFFSLVRRLFLLLLRLSFRPRGFRSCPGGMGTPSL</sequence>
<gene>
    <name evidence="1" type="ORF">NDU88_001072</name>
</gene>
<reference evidence="1" key="1">
    <citation type="journal article" date="2022" name="bioRxiv">
        <title>Sequencing and chromosome-scale assembly of the giantPleurodeles waltlgenome.</title>
        <authorList>
            <person name="Brown T."/>
            <person name="Elewa A."/>
            <person name="Iarovenko S."/>
            <person name="Subramanian E."/>
            <person name="Araus A.J."/>
            <person name="Petzold A."/>
            <person name="Susuki M."/>
            <person name="Suzuki K.-i.T."/>
            <person name="Hayashi T."/>
            <person name="Toyoda A."/>
            <person name="Oliveira C."/>
            <person name="Osipova E."/>
            <person name="Leigh N.D."/>
            <person name="Simon A."/>
            <person name="Yun M.H."/>
        </authorList>
    </citation>
    <scope>NUCLEOTIDE SEQUENCE</scope>
    <source>
        <strain evidence="1">20211129_DDA</strain>
        <tissue evidence="1">Liver</tissue>
    </source>
</reference>
<comment type="caution">
    <text evidence="1">The sequence shown here is derived from an EMBL/GenBank/DDBJ whole genome shotgun (WGS) entry which is preliminary data.</text>
</comment>
<proteinExistence type="predicted"/>
<evidence type="ECO:0000313" key="1">
    <source>
        <dbReference type="EMBL" id="KAJ1122586.1"/>
    </source>
</evidence>
<dbReference type="Proteomes" id="UP001066276">
    <property type="component" value="Chromosome 7"/>
</dbReference>